<keyword evidence="1" id="KW-0812">Transmembrane</keyword>
<gene>
    <name evidence="2" type="ORF">J2Z37_002201</name>
</gene>
<organism evidence="2 3">
    <name type="scientific">Ammoniphilus resinae</name>
    <dbReference type="NCBI Taxonomy" id="861532"/>
    <lineage>
        <taxon>Bacteria</taxon>
        <taxon>Bacillati</taxon>
        <taxon>Bacillota</taxon>
        <taxon>Bacilli</taxon>
        <taxon>Bacillales</taxon>
        <taxon>Paenibacillaceae</taxon>
        <taxon>Aneurinibacillus group</taxon>
        <taxon>Ammoniphilus</taxon>
    </lineage>
</organism>
<keyword evidence="1" id="KW-1133">Transmembrane helix</keyword>
<proteinExistence type="predicted"/>
<evidence type="ECO:0000256" key="1">
    <source>
        <dbReference type="SAM" id="Phobius"/>
    </source>
</evidence>
<keyword evidence="1" id="KW-0472">Membrane</keyword>
<feature type="transmembrane region" description="Helical" evidence="1">
    <location>
        <begin position="12"/>
        <end position="33"/>
    </location>
</feature>
<evidence type="ECO:0000313" key="2">
    <source>
        <dbReference type="EMBL" id="MBP1932200.1"/>
    </source>
</evidence>
<dbReference type="Proteomes" id="UP001519343">
    <property type="component" value="Unassembled WGS sequence"/>
</dbReference>
<dbReference type="RefSeq" id="WP_209810257.1">
    <property type="nucleotide sequence ID" value="NZ_JAGGKT010000005.1"/>
</dbReference>
<reference evidence="2 3" key="1">
    <citation type="submission" date="2021-03" db="EMBL/GenBank/DDBJ databases">
        <title>Genomic Encyclopedia of Type Strains, Phase IV (KMG-IV): sequencing the most valuable type-strain genomes for metagenomic binning, comparative biology and taxonomic classification.</title>
        <authorList>
            <person name="Goeker M."/>
        </authorList>
    </citation>
    <scope>NUCLEOTIDE SEQUENCE [LARGE SCALE GENOMIC DNA]</scope>
    <source>
        <strain evidence="2 3">DSM 24738</strain>
    </source>
</reference>
<accession>A0ABS4GQN4</accession>
<evidence type="ECO:0000313" key="3">
    <source>
        <dbReference type="Proteomes" id="UP001519343"/>
    </source>
</evidence>
<protein>
    <submittedName>
        <fullName evidence="2">Uncharacterized protein</fullName>
    </submittedName>
</protein>
<keyword evidence="3" id="KW-1185">Reference proteome</keyword>
<feature type="transmembrane region" description="Helical" evidence="1">
    <location>
        <begin position="45"/>
        <end position="63"/>
    </location>
</feature>
<comment type="caution">
    <text evidence="2">The sequence shown here is derived from an EMBL/GenBank/DDBJ whole genome shotgun (WGS) entry which is preliminary data.</text>
</comment>
<sequence>MELSLTSFMIYTLWAVYGLLIIDFLFAAFQSFWVGSFSPAIVSDCLKGVLYYVFPLYVILITIPMDPTGWILAIFYFVCGFGVMLKYAIDIKGRF</sequence>
<dbReference type="EMBL" id="JAGGKT010000005">
    <property type="protein sequence ID" value="MBP1932200.1"/>
    <property type="molecule type" value="Genomic_DNA"/>
</dbReference>
<feature type="transmembrane region" description="Helical" evidence="1">
    <location>
        <begin position="69"/>
        <end position="89"/>
    </location>
</feature>
<name>A0ABS4GQN4_9BACL</name>